<comment type="caution">
    <text evidence="1">The sequence shown here is derived from an EMBL/GenBank/DDBJ whole genome shotgun (WGS) entry which is preliminary data.</text>
</comment>
<organism evidence="1 2">
    <name type="scientific">Caerostris darwini</name>
    <dbReference type="NCBI Taxonomy" id="1538125"/>
    <lineage>
        <taxon>Eukaryota</taxon>
        <taxon>Metazoa</taxon>
        <taxon>Ecdysozoa</taxon>
        <taxon>Arthropoda</taxon>
        <taxon>Chelicerata</taxon>
        <taxon>Arachnida</taxon>
        <taxon>Araneae</taxon>
        <taxon>Araneomorphae</taxon>
        <taxon>Entelegynae</taxon>
        <taxon>Araneoidea</taxon>
        <taxon>Araneidae</taxon>
        <taxon>Caerostris</taxon>
    </lineage>
</organism>
<feature type="non-terminal residue" evidence="1">
    <location>
        <position position="1"/>
    </location>
</feature>
<reference evidence="1 2" key="1">
    <citation type="submission" date="2021-06" db="EMBL/GenBank/DDBJ databases">
        <title>Caerostris darwini draft genome.</title>
        <authorList>
            <person name="Kono N."/>
            <person name="Arakawa K."/>
        </authorList>
    </citation>
    <scope>NUCLEOTIDE SEQUENCE [LARGE SCALE GENOMIC DNA]</scope>
</reference>
<evidence type="ECO:0000313" key="2">
    <source>
        <dbReference type="Proteomes" id="UP001054837"/>
    </source>
</evidence>
<evidence type="ECO:0000313" key="1">
    <source>
        <dbReference type="EMBL" id="GIY51401.1"/>
    </source>
</evidence>
<gene>
    <name evidence="1" type="ORF">CDAR_125861</name>
</gene>
<dbReference type="AlphaFoldDB" id="A0AAV4U0W3"/>
<name>A0AAV4U0W3_9ARAC</name>
<keyword evidence="2" id="KW-1185">Reference proteome</keyword>
<proteinExistence type="predicted"/>
<sequence>NPSIVYINIFSKKFQVELDFYIYLQEKERATENSINTVWV</sequence>
<accession>A0AAV4U0W3</accession>
<protein>
    <submittedName>
        <fullName evidence="1">Uncharacterized protein</fullName>
    </submittedName>
</protein>
<dbReference type="Proteomes" id="UP001054837">
    <property type="component" value="Unassembled WGS sequence"/>
</dbReference>
<dbReference type="EMBL" id="BPLQ01010520">
    <property type="protein sequence ID" value="GIY51401.1"/>
    <property type="molecule type" value="Genomic_DNA"/>
</dbReference>